<feature type="compositionally biased region" description="Low complexity" evidence="13">
    <location>
        <begin position="889"/>
        <end position="906"/>
    </location>
</feature>
<feature type="region of interest" description="Disordered" evidence="13">
    <location>
        <begin position="1369"/>
        <end position="1468"/>
    </location>
</feature>
<dbReference type="InterPro" id="IPR036028">
    <property type="entry name" value="SH3-like_dom_sf"/>
</dbReference>
<dbReference type="CDD" id="cd12014">
    <property type="entry name" value="SH3_RIM-BP_1"/>
    <property type="match status" value="1"/>
</dbReference>
<dbReference type="InterPro" id="IPR035755">
    <property type="entry name" value="RIM-BP_SH3_3"/>
</dbReference>
<dbReference type="FunFam" id="2.60.40.10:FF:000072">
    <property type="entry name" value="RIMS-binding protein 2 isoform X1"/>
    <property type="match status" value="1"/>
</dbReference>
<feature type="compositionally biased region" description="Basic residues" evidence="13">
    <location>
        <begin position="1448"/>
        <end position="1462"/>
    </location>
</feature>
<evidence type="ECO:0000313" key="15">
    <source>
        <dbReference type="EMBL" id="KAK2819005.1"/>
    </source>
</evidence>
<sequence length="1468" mass="164271">MKLFKVIMRDHTSSANVEELLRQSQMELQWIQRQLAMITARNIQHHQLHAKAKSRYEVSSHQATSHSVCNVNRFQLLEERNRALKLEVSTLRHEKQHYRKLKAKLHAALQEKNQLNLELINRHLKASKYNQVQSDYDQLRKTFAVVSQERDVAQEQRSQLQGKVENLENVLKHMHEAVDLKQQLQIEHERALVALHDKQTEISHLRKAWVQADQEHEEAVHLLEAKVCDLEQKCRSQSECFHQLSKELLNFRLQTDTVDILKINSTSTPQFPLSPDRKLPRVITGFTALPETGNESATNTSLLISQFFSLQTGGRDQPAGELLSLKPSTVTTDRPSSPRRPTPSEMEDEAIQSPRSKPRYTGQVRLCTARYSYNPYDGPNEHPEAELPLVAGKYLYVYGDMDDDGFYEGELLDGQRGLVPSNFVEFVQDKEKLAIQAGEGGEDLGPPDHTHLALMTVDGGASQDGLLGSANALVHCSNGTGGALDPEDLAEDVVPYPRKITLIKQLARSVIVAWEPPLVPLGWGNISGYNVLVDGDLRASIPYGGRTKCLLEKLDLDGCVHRVCVQSVTDRGLSDELRCTLLVGANVVVAPCGLRVDDIQRDTAELSWLPSNSNYGHTVFLDGVEHAVVKPGRYRLRFLNLKPLTVYKVTVVAQPHQVPWQLPLEQRERKEAGVEFCTQAAGQQGSLLYIEMQYKPPLPPQDVQVLCGQAPGVLQVRWKPPIPSPTRTSNGANVIGYAVCTKGQRIAEVLFPMADHVTVELTRLQCLEAREVIVRTLSVQGESQDSVVAVIPNNLLVPLPPLSLPPPMHPHAGPPPHPLAQPHLQSPHLPHSMPQLPAPPQAHGQPLPVHPQPHPRLPHPAGPPQPQLRPPHPQPQHLHLQPQPPHQGPRPQHQLPLLPHHQSHPIPQRPVSARDLDAKEHAAHHGGAIPTGQPGWDPTCSPSTQPHVPMQGHTLEAPPPANPRTLIPDTVAKAIAREAAQRVAAESGKGDRRQGRYGDQGHSFHQHHSDEEEEDEEGFARGRRRGPSVDEFLRGSELGRPPHYSHNEDYHSESSRGSDLSDIMEEDEEELYSEMQLEEGRRRNSHNTPKSNTPAGGRHDRDTERRIHHGGPQPQRRPLMVPSIEVTSENNSEGNLSPITEDVYYGRVARHRMWSSRRHMGGTRSPHDGYRDRDRRSPTYYDESEPEESFRIFVALFDYDPLSMSPNPDAADEELPFKEGQIIRVYGDKDTDGFYRGEVRGRMGLIPCNMVSEIRAEDEETMDQLIKQGFLPLSTPVDRIEQNRRGLRRDQASRRMVALYDYDPRESSPNVDVEAELTFCAGDIIAVFGDIDEDGFYYGEINGHRGLVPSNFLEEVPDDVEVYLTDTPSQYPQEEPANRPPANSAAIVSEGKRVPTDTTDTADNDATPVRAPSPIVRPLLPGTMRPLSPTRVPHAPLESRDPQDLANKKKKGLLSKGKKLLKRLSPVK</sequence>
<evidence type="ECO:0000256" key="2">
    <source>
        <dbReference type="ARBA" id="ARBA00010749"/>
    </source>
</evidence>
<dbReference type="Proteomes" id="UP001187415">
    <property type="component" value="Unassembled WGS sequence"/>
</dbReference>
<protein>
    <recommendedName>
        <fullName evidence="10">RIMS-binding protein 2</fullName>
    </recommendedName>
</protein>
<evidence type="ECO:0000313" key="16">
    <source>
        <dbReference type="Proteomes" id="UP001187415"/>
    </source>
</evidence>
<dbReference type="CDD" id="cd12012">
    <property type="entry name" value="SH3_RIM-BP_2"/>
    <property type="match status" value="1"/>
</dbReference>
<gene>
    <name evidence="15" type="ORF">Q5P01_024566</name>
</gene>
<dbReference type="GO" id="GO:0007274">
    <property type="term" value="P:neuromuscular synaptic transmission"/>
    <property type="evidence" value="ECO:0007669"/>
    <property type="project" value="TreeGrafter"/>
</dbReference>
<keyword evidence="12" id="KW-0175">Coiled coil</keyword>
<dbReference type="CDD" id="cd00063">
    <property type="entry name" value="FN3"/>
    <property type="match status" value="2"/>
</dbReference>
<evidence type="ECO:0000256" key="4">
    <source>
        <dbReference type="ARBA" id="ARBA00022475"/>
    </source>
</evidence>
<feature type="compositionally biased region" description="Pro residues" evidence="13">
    <location>
        <begin position="848"/>
        <end position="874"/>
    </location>
</feature>
<dbReference type="InterPro" id="IPR003961">
    <property type="entry name" value="FN3_dom"/>
</dbReference>
<feature type="region of interest" description="Disordered" evidence="13">
    <location>
        <begin position="1157"/>
        <end position="1183"/>
    </location>
</feature>
<feature type="compositionally biased region" description="Basic and acidic residues" evidence="13">
    <location>
        <begin position="1437"/>
        <end position="1447"/>
    </location>
</feature>
<proteinExistence type="inferred from homology"/>
<dbReference type="InterPro" id="IPR013783">
    <property type="entry name" value="Ig-like_fold"/>
</dbReference>
<dbReference type="InterPro" id="IPR040325">
    <property type="entry name" value="RIMBP1/2/3"/>
</dbReference>
<accession>A0AA88J4E0</accession>
<dbReference type="SMART" id="SM00326">
    <property type="entry name" value="SH3"/>
    <property type="match status" value="3"/>
</dbReference>
<dbReference type="FunFam" id="2.60.40.10:FF:000643">
    <property type="entry name" value="RIMS-binding protein 2 isoform X1"/>
    <property type="match status" value="1"/>
</dbReference>
<feature type="region of interest" description="Disordered" evidence="13">
    <location>
        <begin position="806"/>
        <end position="966"/>
    </location>
</feature>
<keyword evidence="4" id="KW-1003">Cell membrane</keyword>
<dbReference type="Pfam" id="PF07653">
    <property type="entry name" value="SH3_2"/>
    <property type="match status" value="2"/>
</dbReference>
<dbReference type="InterPro" id="IPR036116">
    <property type="entry name" value="FN3_sf"/>
</dbReference>
<dbReference type="Gene3D" id="2.60.40.10">
    <property type="entry name" value="Immunoglobulins"/>
    <property type="match status" value="1"/>
</dbReference>
<feature type="compositionally biased region" description="Basic and acidic residues" evidence="13">
    <location>
        <begin position="1165"/>
        <end position="1177"/>
    </location>
</feature>
<dbReference type="EMBL" id="JAUPFM010000020">
    <property type="protein sequence ID" value="KAK2819005.1"/>
    <property type="molecule type" value="Genomic_DNA"/>
</dbReference>
<feature type="region of interest" description="Disordered" evidence="13">
    <location>
        <begin position="979"/>
        <end position="1120"/>
    </location>
</feature>
<evidence type="ECO:0000256" key="5">
    <source>
        <dbReference type="ARBA" id="ARBA00022737"/>
    </source>
</evidence>
<feature type="domain" description="SH3" evidence="14">
    <location>
        <begin position="1188"/>
        <end position="1256"/>
    </location>
</feature>
<feature type="compositionally biased region" description="Basic and acidic residues" evidence="13">
    <location>
        <begin position="1045"/>
        <end position="1056"/>
    </location>
</feature>
<reference evidence="15" key="1">
    <citation type="submission" date="2023-07" db="EMBL/GenBank/DDBJ databases">
        <title>Chromosome-level Genome Assembly of Striped Snakehead (Channa striata).</title>
        <authorList>
            <person name="Liu H."/>
        </authorList>
    </citation>
    <scope>NUCLEOTIDE SEQUENCE</scope>
    <source>
        <strain evidence="15">Gz</strain>
        <tissue evidence="15">Muscle</tissue>
    </source>
</reference>
<dbReference type="PROSITE" id="PS50002">
    <property type="entry name" value="SH3"/>
    <property type="match status" value="3"/>
</dbReference>
<feature type="domain" description="SH3" evidence="14">
    <location>
        <begin position="1291"/>
        <end position="1358"/>
    </location>
</feature>
<keyword evidence="5" id="KW-0677">Repeat</keyword>
<dbReference type="CDD" id="cd12013">
    <property type="entry name" value="SH3_RIM-BP_3"/>
    <property type="match status" value="1"/>
</dbReference>
<feature type="coiled-coil region" evidence="12">
    <location>
        <begin position="74"/>
        <end position="118"/>
    </location>
</feature>
<dbReference type="InterPro" id="IPR035753">
    <property type="entry name" value="RIM-BP_SH3_2"/>
</dbReference>
<evidence type="ECO:0000256" key="7">
    <source>
        <dbReference type="ARBA" id="ARBA00023136"/>
    </source>
</evidence>
<evidence type="ECO:0000256" key="13">
    <source>
        <dbReference type="SAM" id="MobiDB-lite"/>
    </source>
</evidence>
<evidence type="ECO:0000256" key="11">
    <source>
        <dbReference type="PROSITE-ProRule" id="PRU00192"/>
    </source>
</evidence>
<dbReference type="PANTHER" id="PTHR14234">
    <property type="entry name" value="RIM BINDING PROTEIN-RELATED"/>
    <property type="match status" value="1"/>
</dbReference>
<dbReference type="SUPFAM" id="SSF49265">
    <property type="entry name" value="Fibronectin type III"/>
    <property type="match status" value="2"/>
</dbReference>
<keyword evidence="3 11" id="KW-0728">SH3 domain</keyword>
<evidence type="ECO:0000256" key="1">
    <source>
        <dbReference type="ARBA" id="ARBA00004236"/>
    </source>
</evidence>
<evidence type="ECO:0000256" key="6">
    <source>
        <dbReference type="ARBA" id="ARBA00023018"/>
    </source>
</evidence>
<dbReference type="InterPro" id="IPR057884">
    <property type="entry name" value="FN3_RIM-BP1/2/3"/>
</dbReference>
<dbReference type="FunFam" id="2.30.30.40:FF:000023">
    <property type="entry name" value="RIMS-binding protein 2 isoform F"/>
    <property type="match status" value="1"/>
</dbReference>
<evidence type="ECO:0000256" key="9">
    <source>
        <dbReference type="ARBA" id="ARBA00054159"/>
    </source>
</evidence>
<dbReference type="FunFam" id="2.30.30.40:FF:000016">
    <property type="entry name" value="RIMS-binding protein 2 isoform X2"/>
    <property type="match status" value="1"/>
</dbReference>
<keyword evidence="6" id="KW-0770">Synapse</keyword>
<evidence type="ECO:0000259" key="14">
    <source>
        <dbReference type="PROSITE" id="PS50002"/>
    </source>
</evidence>
<evidence type="ECO:0000256" key="8">
    <source>
        <dbReference type="ARBA" id="ARBA00034103"/>
    </source>
</evidence>
<dbReference type="Pfam" id="PF14604">
    <property type="entry name" value="SH3_9"/>
    <property type="match status" value="1"/>
</dbReference>
<feature type="compositionally biased region" description="Low complexity" evidence="13">
    <location>
        <begin position="820"/>
        <end position="834"/>
    </location>
</feature>
<comment type="function">
    <text evidence="9">Plays a role in the synaptic transmission as bifunctional linker that interacts simultaneously with RIMS1, RIMS2, CACNA1D and CACNA1B.</text>
</comment>
<evidence type="ECO:0000256" key="3">
    <source>
        <dbReference type="ARBA" id="ARBA00022443"/>
    </source>
</evidence>
<feature type="coiled-coil region" evidence="12">
    <location>
        <begin position="150"/>
        <end position="177"/>
    </location>
</feature>
<comment type="similarity">
    <text evidence="2">Belongs to the RIMBP family.</text>
</comment>
<evidence type="ECO:0000256" key="12">
    <source>
        <dbReference type="SAM" id="Coils"/>
    </source>
</evidence>
<dbReference type="Gene3D" id="2.30.30.40">
    <property type="entry name" value="SH3 Domains"/>
    <property type="match status" value="3"/>
</dbReference>
<feature type="compositionally biased region" description="Basic and acidic residues" evidence="13">
    <location>
        <begin position="912"/>
        <end position="923"/>
    </location>
</feature>
<feature type="compositionally biased region" description="Acidic residues" evidence="13">
    <location>
        <begin position="1062"/>
        <end position="1072"/>
    </location>
</feature>
<keyword evidence="16" id="KW-1185">Reference proteome</keyword>
<feature type="compositionally biased region" description="Pro residues" evidence="13">
    <location>
        <begin position="806"/>
        <end position="819"/>
    </location>
</feature>
<dbReference type="GO" id="GO:0045202">
    <property type="term" value="C:synapse"/>
    <property type="evidence" value="ECO:0007669"/>
    <property type="project" value="UniProtKB-SubCell"/>
</dbReference>
<feature type="compositionally biased region" description="Low complexity" evidence="13">
    <location>
        <begin position="1396"/>
        <end position="1407"/>
    </location>
</feature>
<evidence type="ECO:0000256" key="10">
    <source>
        <dbReference type="ARBA" id="ARBA00068024"/>
    </source>
</evidence>
<feature type="domain" description="SH3" evidence="14">
    <location>
        <begin position="362"/>
        <end position="429"/>
    </location>
</feature>
<feature type="region of interest" description="Disordered" evidence="13">
    <location>
        <begin position="318"/>
        <end position="357"/>
    </location>
</feature>
<dbReference type="PANTHER" id="PTHR14234:SF22">
    <property type="entry name" value="RIMS-BINDING PROTEIN 2 ISOFORM X1"/>
    <property type="match status" value="1"/>
</dbReference>
<dbReference type="InterPro" id="IPR001452">
    <property type="entry name" value="SH3_domain"/>
</dbReference>
<dbReference type="SUPFAM" id="SSF50044">
    <property type="entry name" value="SH3-domain"/>
    <property type="match status" value="3"/>
</dbReference>
<dbReference type="SMART" id="SM00060">
    <property type="entry name" value="FN3"/>
    <property type="match status" value="3"/>
</dbReference>
<name>A0AA88J4E0_CHASR</name>
<dbReference type="FunFam" id="2.30.30.40:FF:000006">
    <property type="entry name" value="RIMS-binding protein 2 isoform X1"/>
    <property type="match status" value="1"/>
</dbReference>
<comment type="caution">
    <text evidence="15">The sequence shown here is derived from an EMBL/GenBank/DDBJ whole genome shotgun (WGS) entry which is preliminary data.</text>
</comment>
<organism evidence="15 16">
    <name type="scientific">Channa striata</name>
    <name type="common">Snakehead murrel</name>
    <name type="synonym">Ophicephalus striatus</name>
    <dbReference type="NCBI Taxonomy" id="64152"/>
    <lineage>
        <taxon>Eukaryota</taxon>
        <taxon>Metazoa</taxon>
        <taxon>Chordata</taxon>
        <taxon>Craniata</taxon>
        <taxon>Vertebrata</taxon>
        <taxon>Euteleostomi</taxon>
        <taxon>Actinopterygii</taxon>
        <taxon>Neopterygii</taxon>
        <taxon>Teleostei</taxon>
        <taxon>Neoteleostei</taxon>
        <taxon>Acanthomorphata</taxon>
        <taxon>Anabantaria</taxon>
        <taxon>Anabantiformes</taxon>
        <taxon>Channoidei</taxon>
        <taxon>Channidae</taxon>
        <taxon>Channa</taxon>
    </lineage>
</organism>
<comment type="subcellular location">
    <subcellularLocation>
        <location evidence="1">Cell membrane</location>
    </subcellularLocation>
    <subcellularLocation>
        <location evidence="8">Synapse</location>
    </subcellularLocation>
</comment>
<dbReference type="Pfam" id="PF25523">
    <property type="entry name" value="Ig_RIMBP2"/>
    <property type="match status" value="1"/>
</dbReference>
<dbReference type="GO" id="GO:0005886">
    <property type="term" value="C:plasma membrane"/>
    <property type="evidence" value="ECO:0007669"/>
    <property type="project" value="UniProtKB-SubCell"/>
</dbReference>
<keyword evidence="7" id="KW-0472">Membrane</keyword>